<dbReference type="InterPro" id="IPR011990">
    <property type="entry name" value="TPR-like_helical_dom_sf"/>
</dbReference>
<sequence length="405" mass="46735">MATTATRRWWRRHDGGDDDPDDLVPMDTQEQEELVRSLEAKQAQQSRRWRRVFAGFLLGYAAFLVYSSFHHAWSPWELWYHAYFMEDLPAPMVIIADWIAALACLFAVKGLLQNSGPSKKWMWYSCYIGILVAIFWTYYILRLPRIRWDVAWLPLGPLMAGALSLYVDHVLLESMQNISTLRNGYAFSIMISALHRGGHHEESKQLAKEFESENASYDLVMLNTSLRTYCNTNDMESVMRMLKKMDELNISPDNITFNTLIRYFFNSKVYHLAYKTAEDMHTKGHQLNEVFGSRKSFELCSHVMVQLGKTGFPSEAFSVYNMLTYSKRTVHKSLHEKALGILVAAELLKEAYIVVKDNADLISPSSLEKFAKSFMVLGNINLINDVMKALNRSGWRISQVMVLYL</sequence>
<feature type="transmembrane region" description="Helical" evidence="4">
    <location>
        <begin position="121"/>
        <end position="139"/>
    </location>
</feature>
<dbReference type="PANTHER" id="PTHR36784">
    <property type="entry name" value="HISTONE-LYSINE N-METHYLTRANSFERASE"/>
    <property type="match status" value="1"/>
</dbReference>
<evidence type="ECO:0000256" key="2">
    <source>
        <dbReference type="ARBA" id="ARBA00022946"/>
    </source>
</evidence>
<accession>A0A811P0U2</accession>
<keyword evidence="4" id="KW-0812">Transmembrane</keyword>
<feature type="transmembrane region" description="Helical" evidence="4">
    <location>
        <begin position="93"/>
        <end position="112"/>
    </location>
</feature>
<evidence type="ECO:0000313" key="6">
    <source>
        <dbReference type="Proteomes" id="UP000604825"/>
    </source>
</evidence>
<reference evidence="5" key="1">
    <citation type="submission" date="2020-10" db="EMBL/GenBank/DDBJ databases">
        <authorList>
            <person name="Han B."/>
            <person name="Lu T."/>
            <person name="Zhao Q."/>
            <person name="Huang X."/>
            <person name="Zhao Y."/>
        </authorList>
    </citation>
    <scope>NUCLEOTIDE SEQUENCE</scope>
</reference>
<dbReference type="EMBL" id="CAJGYO010000006">
    <property type="protein sequence ID" value="CAD6238244.1"/>
    <property type="molecule type" value="Genomic_DNA"/>
</dbReference>
<keyword evidence="4" id="KW-0472">Membrane</keyword>
<feature type="transmembrane region" description="Helical" evidence="4">
    <location>
        <begin position="151"/>
        <end position="172"/>
    </location>
</feature>
<name>A0A811P0U2_9POAL</name>
<evidence type="ECO:0000256" key="4">
    <source>
        <dbReference type="SAM" id="Phobius"/>
    </source>
</evidence>
<keyword evidence="2" id="KW-0809">Transit peptide</keyword>
<feature type="repeat" description="PPR" evidence="3">
    <location>
        <begin position="218"/>
        <end position="252"/>
    </location>
</feature>
<evidence type="ECO:0000313" key="5">
    <source>
        <dbReference type="EMBL" id="CAD6238244.1"/>
    </source>
</evidence>
<dbReference type="AlphaFoldDB" id="A0A811P0U2"/>
<organism evidence="5 6">
    <name type="scientific">Miscanthus lutarioriparius</name>
    <dbReference type="NCBI Taxonomy" id="422564"/>
    <lineage>
        <taxon>Eukaryota</taxon>
        <taxon>Viridiplantae</taxon>
        <taxon>Streptophyta</taxon>
        <taxon>Embryophyta</taxon>
        <taxon>Tracheophyta</taxon>
        <taxon>Spermatophyta</taxon>
        <taxon>Magnoliopsida</taxon>
        <taxon>Liliopsida</taxon>
        <taxon>Poales</taxon>
        <taxon>Poaceae</taxon>
        <taxon>PACMAD clade</taxon>
        <taxon>Panicoideae</taxon>
        <taxon>Andropogonodae</taxon>
        <taxon>Andropogoneae</taxon>
        <taxon>Saccharinae</taxon>
        <taxon>Miscanthus</taxon>
    </lineage>
</organism>
<keyword evidence="4" id="KW-1133">Transmembrane helix</keyword>
<dbReference type="NCBIfam" id="TIGR00756">
    <property type="entry name" value="PPR"/>
    <property type="match status" value="1"/>
</dbReference>
<dbReference type="InterPro" id="IPR002885">
    <property type="entry name" value="PPR_rpt"/>
</dbReference>
<feature type="transmembrane region" description="Helical" evidence="4">
    <location>
        <begin position="52"/>
        <end position="73"/>
    </location>
</feature>
<dbReference type="Gene3D" id="1.25.40.10">
    <property type="entry name" value="Tetratricopeptide repeat domain"/>
    <property type="match status" value="1"/>
</dbReference>
<dbReference type="OrthoDB" id="1904339at2759"/>
<protein>
    <submittedName>
        <fullName evidence="5">Uncharacterized protein</fullName>
    </submittedName>
</protein>
<keyword evidence="1" id="KW-0677">Repeat</keyword>
<dbReference type="Proteomes" id="UP000604825">
    <property type="component" value="Unassembled WGS sequence"/>
</dbReference>
<comment type="caution">
    <text evidence="5">The sequence shown here is derived from an EMBL/GenBank/DDBJ whole genome shotgun (WGS) entry which is preliminary data.</text>
</comment>
<keyword evidence="6" id="KW-1185">Reference proteome</keyword>
<evidence type="ECO:0000256" key="3">
    <source>
        <dbReference type="PROSITE-ProRule" id="PRU00708"/>
    </source>
</evidence>
<proteinExistence type="predicted"/>
<dbReference type="PANTHER" id="PTHR36784:SF1">
    <property type="entry name" value="HISTONE-LYSINE N-METHYLTRANSFERASE"/>
    <property type="match status" value="1"/>
</dbReference>
<dbReference type="PROSITE" id="PS51375">
    <property type="entry name" value="PPR"/>
    <property type="match status" value="1"/>
</dbReference>
<gene>
    <name evidence="5" type="ORF">NCGR_LOCUS25530</name>
</gene>
<evidence type="ECO:0000256" key="1">
    <source>
        <dbReference type="ARBA" id="ARBA00022737"/>
    </source>
</evidence>
<dbReference type="Pfam" id="PF13041">
    <property type="entry name" value="PPR_2"/>
    <property type="match status" value="1"/>
</dbReference>